<feature type="transmembrane region" description="Helical" evidence="1">
    <location>
        <begin position="41"/>
        <end position="64"/>
    </location>
</feature>
<dbReference type="OrthoDB" id="2958007at2759"/>
<dbReference type="Proteomes" id="UP000006514">
    <property type="component" value="Unassembled WGS sequence"/>
</dbReference>
<evidence type="ECO:0000313" key="2">
    <source>
        <dbReference type="EMBL" id="EJD35245.1"/>
    </source>
</evidence>
<dbReference type="AlphaFoldDB" id="J0WRC3"/>
<keyword evidence="1" id="KW-1133">Transmembrane helix</keyword>
<name>J0WRC3_AURST</name>
<keyword evidence="3" id="KW-1185">Reference proteome</keyword>
<dbReference type="OMA" id="LWINIAC"/>
<evidence type="ECO:0000313" key="3">
    <source>
        <dbReference type="Proteomes" id="UP000006514"/>
    </source>
</evidence>
<dbReference type="InParanoid" id="J0WRC3"/>
<protein>
    <submittedName>
        <fullName evidence="2">Uncharacterized protein</fullName>
    </submittedName>
</protein>
<keyword evidence="1" id="KW-0812">Transmembrane</keyword>
<proteinExistence type="predicted"/>
<organism evidence="2 3">
    <name type="scientific">Auricularia subglabra (strain TFB-10046 / SS5)</name>
    <name type="common">White-rot fungus</name>
    <name type="synonym">Auricularia delicata (strain TFB10046)</name>
    <dbReference type="NCBI Taxonomy" id="717982"/>
    <lineage>
        <taxon>Eukaryota</taxon>
        <taxon>Fungi</taxon>
        <taxon>Dikarya</taxon>
        <taxon>Basidiomycota</taxon>
        <taxon>Agaricomycotina</taxon>
        <taxon>Agaricomycetes</taxon>
        <taxon>Auriculariales</taxon>
        <taxon>Auriculariaceae</taxon>
        <taxon>Auricularia</taxon>
    </lineage>
</organism>
<accession>J0WRC3</accession>
<sequence length="128" mass="14206">MLWINIACFELVIFLTTMIKGFTHLRHGPSSLISSLYHHNVLYFLAIFSISATNATLSVADPYGRLIRLGQMQRVLHSVLCCRLILDLRASARRTQLSTASAVDNTTLLAACFDRAANTESEIASSYL</sequence>
<dbReference type="EMBL" id="JH687897">
    <property type="protein sequence ID" value="EJD35245.1"/>
    <property type="molecule type" value="Genomic_DNA"/>
</dbReference>
<dbReference type="KEGG" id="adl:AURDEDRAFT_175667"/>
<reference evidence="3" key="1">
    <citation type="journal article" date="2012" name="Science">
        <title>The Paleozoic origin of enzymatic lignin decomposition reconstructed from 31 fungal genomes.</title>
        <authorList>
            <person name="Floudas D."/>
            <person name="Binder M."/>
            <person name="Riley R."/>
            <person name="Barry K."/>
            <person name="Blanchette R.A."/>
            <person name="Henrissat B."/>
            <person name="Martinez A.T."/>
            <person name="Otillar R."/>
            <person name="Spatafora J.W."/>
            <person name="Yadav J.S."/>
            <person name="Aerts A."/>
            <person name="Benoit I."/>
            <person name="Boyd A."/>
            <person name="Carlson A."/>
            <person name="Copeland A."/>
            <person name="Coutinho P.M."/>
            <person name="de Vries R.P."/>
            <person name="Ferreira P."/>
            <person name="Findley K."/>
            <person name="Foster B."/>
            <person name="Gaskell J."/>
            <person name="Glotzer D."/>
            <person name="Gorecki P."/>
            <person name="Heitman J."/>
            <person name="Hesse C."/>
            <person name="Hori C."/>
            <person name="Igarashi K."/>
            <person name="Jurgens J.A."/>
            <person name="Kallen N."/>
            <person name="Kersten P."/>
            <person name="Kohler A."/>
            <person name="Kuees U."/>
            <person name="Kumar T.K.A."/>
            <person name="Kuo A."/>
            <person name="LaButti K."/>
            <person name="Larrondo L.F."/>
            <person name="Lindquist E."/>
            <person name="Ling A."/>
            <person name="Lombard V."/>
            <person name="Lucas S."/>
            <person name="Lundell T."/>
            <person name="Martin R."/>
            <person name="McLaughlin D.J."/>
            <person name="Morgenstern I."/>
            <person name="Morin E."/>
            <person name="Murat C."/>
            <person name="Nagy L.G."/>
            <person name="Nolan M."/>
            <person name="Ohm R.A."/>
            <person name="Patyshakuliyeva A."/>
            <person name="Rokas A."/>
            <person name="Ruiz-Duenas F.J."/>
            <person name="Sabat G."/>
            <person name="Salamov A."/>
            <person name="Samejima M."/>
            <person name="Schmutz J."/>
            <person name="Slot J.C."/>
            <person name="St John F."/>
            <person name="Stenlid J."/>
            <person name="Sun H."/>
            <person name="Sun S."/>
            <person name="Syed K."/>
            <person name="Tsang A."/>
            <person name="Wiebenga A."/>
            <person name="Young D."/>
            <person name="Pisabarro A."/>
            <person name="Eastwood D.C."/>
            <person name="Martin F."/>
            <person name="Cullen D."/>
            <person name="Grigoriev I.V."/>
            <person name="Hibbett D.S."/>
        </authorList>
    </citation>
    <scope>NUCLEOTIDE SEQUENCE [LARGE SCALE GENOMIC DNA]</scope>
    <source>
        <strain evidence="3">TFB10046</strain>
    </source>
</reference>
<gene>
    <name evidence="2" type="ORF">AURDEDRAFT_175667</name>
</gene>
<evidence type="ECO:0000256" key="1">
    <source>
        <dbReference type="SAM" id="Phobius"/>
    </source>
</evidence>
<keyword evidence="1" id="KW-0472">Membrane</keyword>